<dbReference type="InterPro" id="IPR050832">
    <property type="entry name" value="Bact_Acetyltransf"/>
</dbReference>
<dbReference type="GO" id="GO:0016747">
    <property type="term" value="F:acyltransferase activity, transferring groups other than amino-acyl groups"/>
    <property type="evidence" value="ECO:0007669"/>
    <property type="project" value="InterPro"/>
</dbReference>
<dbReference type="InterPro" id="IPR000182">
    <property type="entry name" value="GNAT_dom"/>
</dbReference>
<feature type="domain" description="N-acetyltransferase" evidence="3">
    <location>
        <begin position="1"/>
        <end position="128"/>
    </location>
</feature>
<accession>A0A381SXU8</accession>
<keyword evidence="1" id="KW-0808">Transferase</keyword>
<feature type="non-terminal residue" evidence="4">
    <location>
        <position position="1"/>
    </location>
</feature>
<gene>
    <name evidence="4" type="ORF">METZ01_LOCUS61012</name>
</gene>
<evidence type="ECO:0000256" key="1">
    <source>
        <dbReference type="ARBA" id="ARBA00022679"/>
    </source>
</evidence>
<name>A0A381SXU8_9ZZZZ</name>
<dbReference type="InterPro" id="IPR016181">
    <property type="entry name" value="Acyl_CoA_acyltransferase"/>
</dbReference>
<dbReference type="AlphaFoldDB" id="A0A381SXU8"/>
<keyword evidence="2" id="KW-0012">Acyltransferase</keyword>
<reference evidence="4" key="1">
    <citation type="submission" date="2018-05" db="EMBL/GenBank/DDBJ databases">
        <authorList>
            <person name="Lanie J.A."/>
            <person name="Ng W.-L."/>
            <person name="Kazmierczak K.M."/>
            <person name="Andrzejewski T.M."/>
            <person name="Davidsen T.M."/>
            <person name="Wayne K.J."/>
            <person name="Tettelin H."/>
            <person name="Glass J.I."/>
            <person name="Rusch D."/>
            <person name="Podicherti R."/>
            <person name="Tsui H.-C.T."/>
            <person name="Winkler M.E."/>
        </authorList>
    </citation>
    <scope>NUCLEOTIDE SEQUENCE</scope>
</reference>
<dbReference type="PANTHER" id="PTHR43877">
    <property type="entry name" value="AMINOALKYLPHOSPHONATE N-ACETYLTRANSFERASE-RELATED-RELATED"/>
    <property type="match status" value="1"/>
</dbReference>
<dbReference type="EMBL" id="UINC01003651">
    <property type="protein sequence ID" value="SVA08158.1"/>
    <property type="molecule type" value="Genomic_DNA"/>
</dbReference>
<proteinExistence type="predicted"/>
<organism evidence="4">
    <name type="scientific">marine metagenome</name>
    <dbReference type="NCBI Taxonomy" id="408172"/>
    <lineage>
        <taxon>unclassified sequences</taxon>
        <taxon>metagenomes</taxon>
        <taxon>ecological metagenomes</taxon>
    </lineage>
</organism>
<evidence type="ECO:0000256" key="2">
    <source>
        <dbReference type="ARBA" id="ARBA00023315"/>
    </source>
</evidence>
<dbReference type="SUPFAM" id="SSF55729">
    <property type="entry name" value="Acyl-CoA N-acyltransferases (Nat)"/>
    <property type="match status" value="1"/>
</dbReference>
<evidence type="ECO:0000259" key="3">
    <source>
        <dbReference type="PROSITE" id="PS51186"/>
    </source>
</evidence>
<sequence>VSVEEGLFDKPVIPSEAAHFLADPGHHMVVALDGDTVVAMASATVVRHPDKPPELFINEVGTRDDHQRRGLATRLVKALIEWARAAGHKGIWLATEEGNAPSRGLYGKLGARETGGVVVYDWDGAMDD</sequence>
<evidence type="ECO:0000313" key="4">
    <source>
        <dbReference type="EMBL" id="SVA08158.1"/>
    </source>
</evidence>
<dbReference type="Pfam" id="PF00583">
    <property type="entry name" value="Acetyltransf_1"/>
    <property type="match status" value="1"/>
</dbReference>
<dbReference type="CDD" id="cd04301">
    <property type="entry name" value="NAT_SF"/>
    <property type="match status" value="1"/>
</dbReference>
<protein>
    <recommendedName>
        <fullName evidence="3">N-acetyltransferase domain-containing protein</fullName>
    </recommendedName>
</protein>
<dbReference type="PROSITE" id="PS51186">
    <property type="entry name" value="GNAT"/>
    <property type="match status" value="1"/>
</dbReference>
<dbReference type="Gene3D" id="3.40.630.30">
    <property type="match status" value="1"/>
</dbReference>